<evidence type="ECO:0000313" key="2">
    <source>
        <dbReference type="Proteomes" id="UP000219338"/>
    </source>
</evidence>
<proteinExistence type="predicted"/>
<name>A0A284RI33_ARMOS</name>
<reference evidence="2" key="1">
    <citation type="journal article" date="2017" name="Nat. Ecol. Evol.">
        <title>Genome expansion and lineage-specific genetic innovations in the forest pathogenic fungi Armillaria.</title>
        <authorList>
            <person name="Sipos G."/>
            <person name="Prasanna A.N."/>
            <person name="Walter M.C."/>
            <person name="O'Connor E."/>
            <person name="Balint B."/>
            <person name="Krizsan K."/>
            <person name="Kiss B."/>
            <person name="Hess J."/>
            <person name="Varga T."/>
            <person name="Slot J."/>
            <person name="Riley R."/>
            <person name="Boka B."/>
            <person name="Rigling D."/>
            <person name="Barry K."/>
            <person name="Lee J."/>
            <person name="Mihaltcheva S."/>
            <person name="LaButti K."/>
            <person name="Lipzen A."/>
            <person name="Waldron R."/>
            <person name="Moloney N.M."/>
            <person name="Sperisen C."/>
            <person name="Kredics L."/>
            <person name="Vagvoelgyi C."/>
            <person name="Patrignani A."/>
            <person name="Fitzpatrick D."/>
            <person name="Nagy I."/>
            <person name="Doyle S."/>
            <person name="Anderson J.B."/>
            <person name="Grigoriev I.V."/>
            <person name="Gueldener U."/>
            <person name="Muensterkoetter M."/>
            <person name="Nagy L.G."/>
        </authorList>
    </citation>
    <scope>NUCLEOTIDE SEQUENCE [LARGE SCALE GENOMIC DNA]</scope>
    <source>
        <strain evidence="2">C18/9</strain>
    </source>
</reference>
<evidence type="ECO:0000313" key="1">
    <source>
        <dbReference type="EMBL" id="SJL08410.1"/>
    </source>
</evidence>
<dbReference type="EMBL" id="FUEG01000009">
    <property type="protein sequence ID" value="SJL08410.1"/>
    <property type="molecule type" value="Genomic_DNA"/>
</dbReference>
<organism evidence="1 2">
    <name type="scientific">Armillaria ostoyae</name>
    <name type="common">Armillaria root rot fungus</name>
    <dbReference type="NCBI Taxonomy" id="47428"/>
    <lineage>
        <taxon>Eukaryota</taxon>
        <taxon>Fungi</taxon>
        <taxon>Dikarya</taxon>
        <taxon>Basidiomycota</taxon>
        <taxon>Agaricomycotina</taxon>
        <taxon>Agaricomycetes</taxon>
        <taxon>Agaricomycetidae</taxon>
        <taxon>Agaricales</taxon>
        <taxon>Marasmiineae</taxon>
        <taxon>Physalacriaceae</taxon>
        <taxon>Armillaria</taxon>
    </lineage>
</organism>
<dbReference type="Proteomes" id="UP000219338">
    <property type="component" value="Unassembled WGS sequence"/>
</dbReference>
<protein>
    <submittedName>
        <fullName evidence="1">Uncharacterized protein</fullName>
    </submittedName>
</protein>
<accession>A0A284RI33</accession>
<gene>
    <name evidence="1" type="ORF">ARMOST_11773</name>
</gene>
<sequence length="133" mass="14705">MKDVNEYFQPVQTVNLDKEQGPLPEGISMYLVHAGWRPILIQASKLWPVLLAKYHYQLVNPRGLGSAGQVYFYTGWELWFREGFKGAWTAKRVLAIVEKDGSLAALQAISEHFASSHGDEAGNGVTPAACLSV</sequence>
<dbReference type="AlphaFoldDB" id="A0A284RI33"/>
<keyword evidence="2" id="KW-1185">Reference proteome</keyword>